<dbReference type="GO" id="GO:0009279">
    <property type="term" value="C:cell outer membrane"/>
    <property type="evidence" value="ECO:0007669"/>
    <property type="project" value="UniProtKB-SubCell"/>
</dbReference>
<evidence type="ECO:0000256" key="3">
    <source>
        <dbReference type="ARBA" id="ARBA00023237"/>
    </source>
</evidence>
<dbReference type="SUPFAM" id="SSF103088">
    <property type="entry name" value="OmpA-like"/>
    <property type="match status" value="2"/>
</dbReference>
<dbReference type="Gene3D" id="3.30.1330.60">
    <property type="entry name" value="OmpA-like domain"/>
    <property type="match status" value="2"/>
</dbReference>
<dbReference type="KEGG" id="echi:FKX85_19690"/>
<dbReference type="InterPro" id="IPR050330">
    <property type="entry name" value="Bact_OuterMem_StrucFunc"/>
</dbReference>
<dbReference type="EMBL" id="CP041253">
    <property type="protein sequence ID" value="QDH81132.1"/>
    <property type="molecule type" value="Genomic_DNA"/>
</dbReference>
<evidence type="ECO:0000256" key="2">
    <source>
        <dbReference type="ARBA" id="ARBA00023136"/>
    </source>
</evidence>
<dbReference type="PRINTS" id="PR01021">
    <property type="entry name" value="OMPADOMAIN"/>
</dbReference>
<evidence type="ECO:0000256" key="4">
    <source>
        <dbReference type="PROSITE-ProRule" id="PRU00473"/>
    </source>
</evidence>
<dbReference type="PANTHER" id="PTHR30329:SF21">
    <property type="entry name" value="LIPOPROTEIN YIAD-RELATED"/>
    <property type="match status" value="1"/>
</dbReference>
<comment type="subcellular location">
    <subcellularLocation>
        <location evidence="1">Cell outer membrane</location>
    </subcellularLocation>
</comment>
<dbReference type="PROSITE" id="PS51123">
    <property type="entry name" value="OMPA_2"/>
    <property type="match status" value="2"/>
</dbReference>
<dbReference type="InterPro" id="IPR036737">
    <property type="entry name" value="OmpA-like_sf"/>
</dbReference>
<keyword evidence="7" id="KW-1185">Reference proteome</keyword>
<dbReference type="PROSITE" id="PS01068">
    <property type="entry name" value="OMPA_1"/>
    <property type="match status" value="1"/>
</dbReference>
<dbReference type="Pfam" id="PF00691">
    <property type="entry name" value="OmpA"/>
    <property type="match status" value="2"/>
</dbReference>
<evidence type="ECO:0000313" key="6">
    <source>
        <dbReference type="EMBL" id="QDH81132.1"/>
    </source>
</evidence>
<proteinExistence type="predicted"/>
<gene>
    <name evidence="6" type="ORF">FKX85_19690</name>
</gene>
<evidence type="ECO:0000313" key="7">
    <source>
        <dbReference type="Proteomes" id="UP000316614"/>
    </source>
</evidence>
<organism evidence="6 7">
    <name type="scientific">Echinicola soli</name>
    <dbReference type="NCBI Taxonomy" id="2591634"/>
    <lineage>
        <taxon>Bacteria</taxon>
        <taxon>Pseudomonadati</taxon>
        <taxon>Bacteroidota</taxon>
        <taxon>Cytophagia</taxon>
        <taxon>Cytophagales</taxon>
        <taxon>Cyclobacteriaceae</taxon>
        <taxon>Echinicola</taxon>
    </lineage>
</organism>
<dbReference type="InterPro" id="IPR006665">
    <property type="entry name" value="OmpA-like"/>
</dbReference>
<dbReference type="SUPFAM" id="SSF82171">
    <property type="entry name" value="DPP6 N-terminal domain-like"/>
    <property type="match status" value="1"/>
</dbReference>
<protein>
    <submittedName>
        <fullName evidence="6">OmpA family protein</fullName>
    </submittedName>
</protein>
<dbReference type="Proteomes" id="UP000316614">
    <property type="component" value="Chromosome"/>
</dbReference>
<feature type="domain" description="OmpA-like" evidence="5">
    <location>
        <begin position="670"/>
        <end position="789"/>
    </location>
</feature>
<dbReference type="CDD" id="cd07185">
    <property type="entry name" value="OmpA_C-like"/>
    <property type="match status" value="2"/>
</dbReference>
<sequence>MVLKMMKNFILVLTLFLSIVFPSTVHGQGSLIRYADEQMGLSNYRQAASAYSSAYERRNSYRSAKGAAQCYSKTNSYAQAHDWWEKAMELAEEPSLSDAEAYLKSAYAAGKQDVAREKLAQLGVDLNAMDPLDLLMYQAVSERSEEAQLELAAGLNSPEAADFMGARDGSGNLYFVSDRDTKREERPVPGIRFDARNQLYDKEFSDWTGREYLKIYKKDPEGGIVQLQMDRDDFLNISDPALARAGGREYLFFSATRSIRKAKRKRRFTVSPEIFYGELQGDSVTDIKSFRYNSTFEHGMVTPFVDAAGQRLYFASDMAGGHGGYDLYYVAYTGDFEFGDPVNVGEPVNSAGDERDPFVSMDKFYFASNGHPGHGGLDVYRADLQGGDFSGLVPLGQPYNSSKDDFAYRQYADQARYLSSNRKGDSGLDNIYRQVARALRKLVVSTVDCNGLPVAGARLMVKNEEGELVEMAREEEGVYRGELSESTDYALEITKDGYFGIVDGDISTKGSGPGTIEREYRLVRVPGNRTEFVDIIYYDLDKSTVREDASKILARVSRLLREYPFLRLKVSAHTDSRASRQYNVELSRQRAEKVKSRLVGSGVEAARIAAEWHGEEQLVNDCGDGANCPEGLHQLNRRTELVITLDIEEGMTVPGGMLPEDWCDGLQIIQEIGDQTGVPTVYFDFDRSGLRMEDKMELEGLVLLLENNSALRLELQGHTDSRGSEAYNKALSEERARAVAGYLIDRGINKGRLDYTGFGESSPVHDCRDIPCSEEMHQLNRRTEIKVNQ</sequence>
<dbReference type="InterPro" id="IPR006664">
    <property type="entry name" value="OMP_bac"/>
</dbReference>
<evidence type="ECO:0000256" key="1">
    <source>
        <dbReference type="ARBA" id="ARBA00004442"/>
    </source>
</evidence>
<evidence type="ECO:0000259" key="5">
    <source>
        <dbReference type="PROSITE" id="PS51123"/>
    </source>
</evidence>
<dbReference type="OrthoDB" id="9809364at2"/>
<dbReference type="PANTHER" id="PTHR30329">
    <property type="entry name" value="STATOR ELEMENT OF FLAGELLAR MOTOR COMPLEX"/>
    <property type="match status" value="1"/>
</dbReference>
<keyword evidence="2 4" id="KW-0472">Membrane</keyword>
<feature type="domain" description="OmpA-like" evidence="5">
    <location>
        <begin position="525"/>
        <end position="647"/>
    </location>
</feature>
<dbReference type="InterPro" id="IPR006690">
    <property type="entry name" value="OMPA-like_CS"/>
</dbReference>
<accession>A0A514CMS8</accession>
<dbReference type="AlphaFoldDB" id="A0A514CMS8"/>
<name>A0A514CMS8_9BACT</name>
<reference evidence="6 7" key="1">
    <citation type="submission" date="2019-06" db="EMBL/GenBank/DDBJ databases">
        <title>Echinicola alkalisoli sp. nov. isolated from saline soil.</title>
        <authorList>
            <person name="Sun J.-Q."/>
            <person name="Xu L."/>
        </authorList>
    </citation>
    <scope>NUCLEOTIDE SEQUENCE [LARGE SCALE GENOMIC DNA]</scope>
    <source>
        <strain evidence="6 7">LN3S3</strain>
    </source>
</reference>
<keyword evidence="3" id="KW-0998">Cell outer membrane</keyword>